<evidence type="ECO:0000313" key="12">
    <source>
        <dbReference type="EMBL" id="CUU04705.1"/>
    </source>
</evidence>
<keyword evidence="5" id="KW-0501">Molybdenum cofactor biosynthesis</keyword>
<protein>
    <recommendedName>
        <fullName evidence="4">Molybdopterin synthase catalytic subunit</fullName>
        <ecNumber evidence="3">2.8.1.12</ecNumber>
    </recommendedName>
    <alternativeName>
        <fullName evidence="9">MPT synthase subunit 2</fullName>
    </alternativeName>
    <alternativeName>
        <fullName evidence="7">Molybdenum cofactor biosynthesis protein E</fullName>
    </alternativeName>
    <alternativeName>
        <fullName evidence="8">Molybdopterin-converting factor large subunit</fullName>
    </alternativeName>
    <alternativeName>
        <fullName evidence="10">Molybdopterin-converting factor subunit 2</fullName>
    </alternativeName>
</protein>
<evidence type="ECO:0000256" key="3">
    <source>
        <dbReference type="ARBA" id="ARBA00011950"/>
    </source>
</evidence>
<dbReference type="Pfam" id="PF02391">
    <property type="entry name" value="MoaE"/>
    <property type="match status" value="1"/>
</dbReference>
<dbReference type="GO" id="GO:0006777">
    <property type="term" value="P:Mo-molybdopterin cofactor biosynthetic process"/>
    <property type="evidence" value="ECO:0007669"/>
    <property type="project" value="UniProtKB-KW"/>
</dbReference>
<evidence type="ECO:0000256" key="9">
    <source>
        <dbReference type="ARBA" id="ARBA00030781"/>
    </source>
</evidence>
<dbReference type="RefSeq" id="WP_140944804.1">
    <property type="nucleotide sequence ID" value="NZ_FAOO01000006.1"/>
</dbReference>
<evidence type="ECO:0000256" key="4">
    <source>
        <dbReference type="ARBA" id="ARBA00013858"/>
    </source>
</evidence>
<proteinExistence type="inferred from homology"/>
<organism evidence="12 13">
    <name type="scientific">Candidatus Thermokryptus mobilis</name>
    <dbReference type="NCBI Taxonomy" id="1643428"/>
    <lineage>
        <taxon>Bacteria</taxon>
        <taxon>Pseudomonadati</taxon>
        <taxon>Candidatus Kryptoniota</taxon>
        <taxon>Candidatus Thermokryptus</taxon>
    </lineage>
</organism>
<comment type="pathway">
    <text evidence="1">Cofactor biosynthesis; molybdopterin biosynthesis.</text>
</comment>
<evidence type="ECO:0000256" key="6">
    <source>
        <dbReference type="ARBA" id="ARBA00026066"/>
    </source>
</evidence>
<evidence type="ECO:0000256" key="8">
    <source>
        <dbReference type="ARBA" id="ARBA00030407"/>
    </source>
</evidence>
<dbReference type="CDD" id="cd00756">
    <property type="entry name" value="MoaE"/>
    <property type="match status" value="1"/>
</dbReference>
<evidence type="ECO:0000256" key="7">
    <source>
        <dbReference type="ARBA" id="ARBA00029745"/>
    </source>
</evidence>
<keyword evidence="13" id="KW-1185">Reference proteome</keyword>
<evidence type="ECO:0000256" key="10">
    <source>
        <dbReference type="ARBA" id="ARBA00032474"/>
    </source>
</evidence>
<evidence type="ECO:0000256" key="1">
    <source>
        <dbReference type="ARBA" id="ARBA00005046"/>
    </source>
</evidence>
<evidence type="ECO:0000256" key="2">
    <source>
        <dbReference type="ARBA" id="ARBA00005426"/>
    </source>
</evidence>
<dbReference type="Gene3D" id="3.90.1170.40">
    <property type="entry name" value="Molybdopterin biosynthesis MoaE subunit"/>
    <property type="match status" value="1"/>
</dbReference>
<dbReference type="GO" id="GO:0030366">
    <property type="term" value="F:molybdopterin synthase activity"/>
    <property type="evidence" value="ECO:0007669"/>
    <property type="project" value="UniProtKB-EC"/>
</dbReference>
<dbReference type="AlphaFoldDB" id="A0A0S4N3Y7"/>
<comment type="subunit">
    <text evidence="6">Heterotetramer of 2 MoaD subunits and 2 MoaE subunits. Also stable as homodimer. The enzyme changes between these two forms during catalysis.</text>
</comment>
<dbReference type="OrthoDB" id="9803224at2"/>
<dbReference type="STRING" id="1643428.GCA_001442855_01026"/>
<dbReference type="PANTHER" id="PTHR23404">
    <property type="entry name" value="MOLYBDOPTERIN SYNTHASE RELATED"/>
    <property type="match status" value="1"/>
</dbReference>
<dbReference type="InterPro" id="IPR036563">
    <property type="entry name" value="MoaE_sf"/>
</dbReference>
<dbReference type="EC" id="2.8.1.12" evidence="3"/>
<dbReference type="Proteomes" id="UP000320623">
    <property type="component" value="Unassembled WGS sequence"/>
</dbReference>
<sequence>MYLTKEKINLDEILRGFDFGSGKNGSVIIFTGIVRGDEVKSGEFVESIFYDAYEQMAEREIEKIKNEARSKFPIDGILIRHRIGNVGVGEISFVVVVSSAHREEGFRAIQFIIDEVKSKVPIWKKEILSNGKTIWR</sequence>
<gene>
    <name evidence="12" type="ORF">JGI1_01051</name>
</gene>
<accession>A0A0S4N3Y7</accession>
<dbReference type="SUPFAM" id="SSF54690">
    <property type="entry name" value="Molybdopterin synthase subunit MoaE"/>
    <property type="match status" value="1"/>
</dbReference>
<name>A0A0S4N3Y7_9BACT</name>
<evidence type="ECO:0000256" key="11">
    <source>
        <dbReference type="ARBA" id="ARBA00049878"/>
    </source>
</evidence>
<comment type="similarity">
    <text evidence="2">Belongs to the MoaE family.</text>
</comment>
<dbReference type="EMBL" id="FAOO01000006">
    <property type="protein sequence ID" value="CUU04705.1"/>
    <property type="molecule type" value="Genomic_DNA"/>
</dbReference>
<reference evidence="13" key="1">
    <citation type="submission" date="2015-11" db="EMBL/GenBank/DDBJ databases">
        <authorList>
            <person name="Varghese N."/>
        </authorList>
    </citation>
    <scope>NUCLEOTIDE SEQUENCE [LARGE SCALE GENOMIC DNA]</scope>
</reference>
<evidence type="ECO:0000256" key="5">
    <source>
        <dbReference type="ARBA" id="ARBA00023150"/>
    </source>
</evidence>
<comment type="catalytic activity">
    <reaction evidence="11">
        <text>2 [molybdopterin-synthase sulfur-carrier protein]-C-terminal-Gly-aminoethanethioate + cyclic pyranopterin phosphate + H2O = molybdopterin + 2 [molybdopterin-synthase sulfur-carrier protein]-C-terminal Gly-Gly + 2 H(+)</text>
        <dbReference type="Rhea" id="RHEA:26333"/>
        <dbReference type="Rhea" id="RHEA-COMP:12202"/>
        <dbReference type="Rhea" id="RHEA-COMP:19907"/>
        <dbReference type="ChEBI" id="CHEBI:15377"/>
        <dbReference type="ChEBI" id="CHEBI:15378"/>
        <dbReference type="ChEBI" id="CHEBI:58698"/>
        <dbReference type="ChEBI" id="CHEBI:59648"/>
        <dbReference type="ChEBI" id="CHEBI:90778"/>
        <dbReference type="ChEBI" id="CHEBI:232372"/>
        <dbReference type="EC" id="2.8.1.12"/>
    </reaction>
</comment>
<evidence type="ECO:0000313" key="13">
    <source>
        <dbReference type="Proteomes" id="UP000320623"/>
    </source>
</evidence>
<dbReference type="InterPro" id="IPR003448">
    <property type="entry name" value="Mopterin_biosynth_MoaE"/>
</dbReference>